<evidence type="ECO:0000313" key="5">
    <source>
        <dbReference type="Proteomes" id="UP000434957"/>
    </source>
</evidence>
<dbReference type="Proteomes" id="UP000434957">
    <property type="component" value="Unassembled WGS sequence"/>
</dbReference>
<dbReference type="Proteomes" id="UP000429607">
    <property type="component" value="Unassembled WGS sequence"/>
</dbReference>
<sequence>MSSGRFVCFLGAVWRRRIQASTWWMATSAALTSRNHLTSKSGSVRVCTRTS</sequence>
<gene>
    <name evidence="2" type="ORF">PR001_g14205</name>
    <name evidence="1" type="ORF">PR002_g14937</name>
    <name evidence="3" type="ORF">PR003_g14269</name>
</gene>
<proteinExistence type="predicted"/>
<dbReference type="EMBL" id="QXFT01000938">
    <property type="protein sequence ID" value="KAE9332942.1"/>
    <property type="molecule type" value="Genomic_DNA"/>
</dbReference>
<evidence type="ECO:0000313" key="3">
    <source>
        <dbReference type="EMBL" id="KAE9332942.1"/>
    </source>
</evidence>
<evidence type="ECO:0000313" key="4">
    <source>
        <dbReference type="Proteomes" id="UP000429607"/>
    </source>
</evidence>
<evidence type="ECO:0000313" key="6">
    <source>
        <dbReference type="Proteomes" id="UP000435112"/>
    </source>
</evidence>
<organism evidence="3 5">
    <name type="scientific">Phytophthora rubi</name>
    <dbReference type="NCBI Taxonomy" id="129364"/>
    <lineage>
        <taxon>Eukaryota</taxon>
        <taxon>Sar</taxon>
        <taxon>Stramenopiles</taxon>
        <taxon>Oomycota</taxon>
        <taxon>Peronosporomycetes</taxon>
        <taxon>Peronosporales</taxon>
        <taxon>Peronosporaceae</taxon>
        <taxon>Phytophthora</taxon>
    </lineage>
</organism>
<name>A0A6A4F5V5_9STRA</name>
<keyword evidence="5" id="KW-1185">Reference proteome</keyword>
<protein>
    <submittedName>
        <fullName evidence="3">Uncharacterized protein</fullName>
    </submittedName>
</protein>
<accession>A0A6A4F5V5</accession>
<reference evidence="3 5" key="1">
    <citation type="submission" date="2018-08" db="EMBL/GenBank/DDBJ databases">
        <title>Genomic investigation of the strawberry pathogen Phytophthora fragariae indicates pathogenicity is determined by transcriptional variation in three key races.</title>
        <authorList>
            <person name="Adams T.M."/>
            <person name="Armitage A.D."/>
            <person name="Sobczyk M.K."/>
            <person name="Bates H.J."/>
            <person name="Dunwell J.M."/>
            <person name="Nellist C.F."/>
            <person name="Harrison R.J."/>
        </authorList>
    </citation>
    <scope>NUCLEOTIDE SEQUENCE [LARGE SCALE GENOMIC DNA]</scope>
    <source>
        <strain evidence="2 4">SCRP249</strain>
        <strain evidence="1 6">SCRP324</strain>
        <strain evidence="3 5">SCRP333</strain>
    </source>
</reference>
<dbReference type="Proteomes" id="UP000435112">
    <property type="component" value="Unassembled WGS sequence"/>
</dbReference>
<dbReference type="EMBL" id="QXFU01001059">
    <property type="protein sequence ID" value="KAE9011923.1"/>
    <property type="molecule type" value="Genomic_DNA"/>
</dbReference>
<dbReference type="AlphaFoldDB" id="A0A6A4F5V5"/>
<evidence type="ECO:0000313" key="2">
    <source>
        <dbReference type="EMBL" id="KAE9018160.1"/>
    </source>
</evidence>
<dbReference type="EMBL" id="QXFV01001009">
    <property type="protein sequence ID" value="KAE9018160.1"/>
    <property type="molecule type" value="Genomic_DNA"/>
</dbReference>
<evidence type="ECO:0000313" key="1">
    <source>
        <dbReference type="EMBL" id="KAE9011923.1"/>
    </source>
</evidence>
<comment type="caution">
    <text evidence="3">The sequence shown here is derived from an EMBL/GenBank/DDBJ whole genome shotgun (WGS) entry which is preliminary data.</text>
</comment>